<dbReference type="Proteomes" id="UP000604341">
    <property type="component" value="Unassembled WGS sequence"/>
</dbReference>
<protein>
    <submittedName>
        <fullName evidence="2">Uncharacterized protein</fullName>
    </submittedName>
</protein>
<name>A0ABQ2FQF7_9DEIO</name>
<comment type="caution">
    <text evidence="2">The sequence shown here is derived from an EMBL/GenBank/DDBJ whole genome shotgun (WGS) entry which is preliminary data.</text>
</comment>
<proteinExistence type="predicted"/>
<gene>
    <name evidence="2" type="ORF">GCM10010844_39310</name>
</gene>
<dbReference type="RefSeq" id="WP_189070685.1">
    <property type="nucleotide sequence ID" value="NZ_BMPE01000023.1"/>
</dbReference>
<keyword evidence="3" id="KW-1185">Reference proteome</keyword>
<sequence>MIPRPGCCHDCTQHGQAAPKNIGAEYDGYRACKHWAHRNFSGLATSHGSTLYTHPDAGCQDFVQRTRTPRPPRSGEASPSPHKRD</sequence>
<reference evidence="3" key="1">
    <citation type="journal article" date="2019" name="Int. J. Syst. Evol. Microbiol.">
        <title>The Global Catalogue of Microorganisms (GCM) 10K type strain sequencing project: providing services to taxonomists for standard genome sequencing and annotation.</title>
        <authorList>
            <consortium name="The Broad Institute Genomics Platform"/>
            <consortium name="The Broad Institute Genome Sequencing Center for Infectious Disease"/>
            <person name="Wu L."/>
            <person name="Ma J."/>
        </authorList>
    </citation>
    <scope>NUCLEOTIDE SEQUENCE [LARGE SCALE GENOMIC DNA]</scope>
    <source>
        <strain evidence="3">JCM 19173</strain>
    </source>
</reference>
<accession>A0ABQ2FQF7</accession>
<feature type="region of interest" description="Disordered" evidence="1">
    <location>
        <begin position="54"/>
        <end position="85"/>
    </location>
</feature>
<evidence type="ECO:0000313" key="3">
    <source>
        <dbReference type="Proteomes" id="UP000604341"/>
    </source>
</evidence>
<evidence type="ECO:0000256" key="1">
    <source>
        <dbReference type="SAM" id="MobiDB-lite"/>
    </source>
</evidence>
<evidence type="ECO:0000313" key="2">
    <source>
        <dbReference type="EMBL" id="GGL16558.1"/>
    </source>
</evidence>
<dbReference type="EMBL" id="BMPE01000023">
    <property type="protein sequence ID" value="GGL16558.1"/>
    <property type="molecule type" value="Genomic_DNA"/>
</dbReference>
<organism evidence="2 3">
    <name type="scientific">Deinococcus radiotolerans</name>
    <dbReference type="NCBI Taxonomy" id="1309407"/>
    <lineage>
        <taxon>Bacteria</taxon>
        <taxon>Thermotogati</taxon>
        <taxon>Deinococcota</taxon>
        <taxon>Deinococci</taxon>
        <taxon>Deinococcales</taxon>
        <taxon>Deinococcaceae</taxon>
        <taxon>Deinococcus</taxon>
    </lineage>
</organism>